<accession>A0A1D9FV35</accession>
<dbReference type="AlphaFoldDB" id="A0A1D9FV35"/>
<gene>
    <name evidence="2" type="ORF">BJP36_04210</name>
</gene>
<organism evidence="2 3">
    <name type="scientific">Moorena producens (strain JHB)</name>
    <dbReference type="NCBI Taxonomy" id="1454205"/>
    <lineage>
        <taxon>Bacteria</taxon>
        <taxon>Bacillati</taxon>
        <taxon>Cyanobacteriota</taxon>
        <taxon>Cyanophyceae</taxon>
        <taxon>Coleofasciculales</taxon>
        <taxon>Coleofasciculaceae</taxon>
        <taxon>Moorena</taxon>
    </lineage>
</organism>
<dbReference type="Proteomes" id="UP000176944">
    <property type="component" value="Chromosome"/>
</dbReference>
<sequence length="131" mass="14941">MSATTTNDNLSVFGNEVEIDGVLYVSVDFLKHYPEYLDNELDREMDIDDQEDDTDTPEEGEFDESLSIHKSEIDINGTTYIAVPVLKSNPNYVELKYNQKADVSLSTFIPNKMLNENAAVAAFRLRRRSRN</sequence>
<evidence type="ECO:0000313" key="2">
    <source>
        <dbReference type="EMBL" id="AOY79236.1"/>
    </source>
</evidence>
<dbReference type="EMBL" id="CP017708">
    <property type="protein sequence ID" value="AOY79236.1"/>
    <property type="molecule type" value="Genomic_DNA"/>
</dbReference>
<name>A0A1D9FV35_MOOP1</name>
<reference evidence="3" key="1">
    <citation type="submission" date="2016-10" db="EMBL/GenBank/DDBJ databases">
        <title>Comparative genomics uncovers the prolific and rare metabolic potential of the cyanobacterial genus Moorea.</title>
        <authorList>
            <person name="Leao T."/>
            <person name="Castelao G."/>
            <person name="Korobeynikov A."/>
            <person name="Monroe E.A."/>
            <person name="Podell S."/>
            <person name="Glukhov E."/>
            <person name="Allen E."/>
            <person name="Gerwick W.H."/>
            <person name="Gerwick L."/>
        </authorList>
    </citation>
    <scope>NUCLEOTIDE SEQUENCE [LARGE SCALE GENOMIC DNA]</scope>
    <source>
        <strain evidence="3">JHB</strain>
    </source>
</reference>
<evidence type="ECO:0000313" key="3">
    <source>
        <dbReference type="Proteomes" id="UP000176944"/>
    </source>
</evidence>
<protein>
    <submittedName>
        <fullName evidence="2">Uncharacterized protein</fullName>
    </submittedName>
</protein>
<feature type="region of interest" description="Disordered" evidence="1">
    <location>
        <begin position="40"/>
        <end position="68"/>
    </location>
</feature>
<proteinExistence type="predicted"/>
<evidence type="ECO:0000256" key="1">
    <source>
        <dbReference type="SAM" id="MobiDB-lite"/>
    </source>
</evidence>
<feature type="compositionally biased region" description="Acidic residues" evidence="1">
    <location>
        <begin position="45"/>
        <end position="64"/>
    </location>
</feature>